<dbReference type="Pfam" id="PF13833">
    <property type="entry name" value="EF-hand_8"/>
    <property type="match status" value="1"/>
</dbReference>
<evidence type="ECO:0000256" key="2">
    <source>
        <dbReference type="ARBA" id="ARBA00022771"/>
    </source>
</evidence>
<dbReference type="PROSITE" id="PS50222">
    <property type="entry name" value="EF_HAND_2"/>
    <property type="match status" value="2"/>
</dbReference>
<dbReference type="Gramene" id="OMO95239">
    <property type="protein sequence ID" value="OMO95239"/>
    <property type="gene ID" value="CCACVL1_05476"/>
</dbReference>
<dbReference type="SUPFAM" id="SSF57850">
    <property type="entry name" value="RING/U-box"/>
    <property type="match status" value="1"/>
</dbReference>
<keyword evidence="7" id="KW-1185">Reference proteome</keyword>
<dbReference type="AlphaFoldDB" id="A0A1R3JK57"/>
<dbReference type="InterPro" id="IPR002048">
    <property type="entry name" value="EF_hand_dom"/>
</dbReference>
<dbReference type="Pfam" id="PF13499">
    <property type="entry name" value="EF-hand_7"/>
    <property type="match status" value="1"/>
</dbReference>
<keyword evidence="3" id="KW-0862">Zinc</keyword>
<dbReference type="InterPro" id="IPR043145">
    <property type="entry name" value="Znf_ZZ_sf"/>
</dbReference>
<organism evidence="6 7">
    <name type="scientific">Corchorus capsularis</name>
    <name type="common">Jute</name>
    <dbReference type="NCBI Taxonomy" id="210143"/>
    <lineage>
        <taxon>Eukaryota</taxon>
        <taxon>Viridiplantae</taxon>
        <taxon>Streptophyta</taxon>
        <taxon>Embryophyta</taxon>
        <taxon>Tracheophyta</taxon>
        <taxon>Spermatophyta</taxon>
        <taxon>Magnoliopsida</taxon>
        <taxon>eudicotyledons</taxon>
        <taxon>Gunneridae</taxon>
        <taxon>Pentapetalae</taxon>
        <taxon>rosids</taxon>
        <taxon>malvids</taxon>
        <taxon>Malvales</taxon>
        <taxon>Malvaceae</taxon>
        <taxon>Grewioideae</taxon>
        <taxon>Apeibeae</taxon>
        <taxon>Corchorus</taxon>
    </lineage>
</organism>
<evidence type="ECO:0000313" key="7">
    <source>
        <dbReference type="Proteomes" id="UP000188268"/>
    </source>
</evidence>
<dbReference type="PROSITE" id="PS00303">
    <property type="entry name" value="S100_CABP"/>
    <property type="match status" value="1"/>
</dbReference>
<comment type="caution">
    <text evidence="6">The sequence shown here is derived from an EMBL/GenBank/DDBJ whole genome shotgun (WGS) entry which is preliminary data.</text>
</comment>
<reference evidence="6 7" key="1">
    <citation type="submission" date="2013-09" db="EMBL/GenBank/DDBJ databases">
        <title>Corchorus capsularis genome sequencing.</title>
        <authorList>
            <person name="Alam M."/>
            <person name="Haque M.S."/>
            <person name="Islam M.S."/>
            <person name="Emdad E.M."/>
            <person name="Islam M.M."/>
            <person name="Ahmed B."/>
            <person name="Halim A."/>
            <person name="Hossen Q.M.M."/>
            <person name="Hossain M.Z."/>
            <person name="Ahmed R."/>
            <person name="Khan M.M."/>
            <person name="Islam R."/>
            <person name="Rashid M.M."/>
            <person name="Khan S.A."/>
            <person name="Rahman M.S."/>
            <person name="Alam M."/>
        </authorList>
    </citation>
    <scope>NUCLEOTIDE SEQUENCE [LARGE SCALE GENOMIC DNA]</scope>
    <source>
        <strain evidence="7">cv. CVL-1</strain>
        <tissue evidence="6">Whole seedling</tissue>
    </source>
</reference>
<name>A0A1R3JK57_COCAP</name>
<dbReference type="SUPFAM" id="SSF47473">
    <property type="entry name" value="EF-hand"/>
    <property type="match status" value="1"/>
</dbReference>
<dbReference type="GO" id="GO:0008270">
    <property type="term" value="F:zinc ion binding"/>
    <property type="evidence" value="ECO:0007669"/>
    <property type="project" value="UniProtKB-KW"/>
</dbReference>
<feature type="domain" description="EF-hand" evidence="5">
    <location>
        <begin position="57"/>
        <end position="88"/>
    </location>
</feature>
<dbReference type="CDD" id="cd00051">
    <property type="entry name" value="EFh"/>
    <property type="match status" value="1"/>
</dbReference>
<evidence type="ECO:0000256" key="3">
    <source>
        <dbReference type="ARBA" id="ARBA00022833"/>
    </source>
</evidence>
<evidence type="ECO:0000256" key="4">
    <source>
        <dbReference type="ARBA" id="ARBA00022837"/>
    </source>
</evidence>
<dbReference type="SMART" id="SM00054">
    <property type="entry name" value="EFh"/>
    <property type="match status" value="2"/>
</dbReference>
<dbReference type="InterPro" id="IPR018247">
    <property type="entry name" value="EF_Hand_1_Ca_BS"/>
</dbReference>
<dbReference type="OrthoDB" id="8785703at2759"/>
<dbReference type="Proteomes" id="UP000188268">
    <property type="component" value="Unassembled WGS sequence"/>
</dbReference>
<dbReference type="InterPro" id="IPR001751">
    <property type="entry name" value="S100/CaBP7/8-like_CS"/>
</dbReference>
<dbReference type="InterPro" id="IPR011992">
    <property type="entry name" value="EF-hand-dom_pair"/>
</dbReference>
<evidence type="ECO:0000259" key="5">
    <source>
        <dbReference type="PROSITE" id="PS50222"/>
    </source>
</evidence>
<keyword evidence="2" id="KW-0863">Zinc-finger</keyword>
<keyword evidence="1" id="KW-0479">Metal-binding</keyword>
<proteinExistence type="predicted"/>
<dbReference type="OMA" id="HINFADN"/>
<sequence>MEEVRETVKAFYARLPESQKDEVTKFFNSLDKDGDGKITVEEFMAWVKQRGFKSLNRYESIFKELDKDENGTLDFDEVLMLFYLYKSGRFVFCDGCGSFIKGNYFTCLKCFNAGMSAEGCDLCCSCYGSNNFNHREDHATFVDSHALIISIWRKNKPSKSDKDQMEFVTGVFHFAEVLLGIFAS</sequence>
<dbReference type="EMBL" id="AWWV01007687">
    <property type="protein sequence ID" value="OMO95239.1"/>
    <property type="molecule type" value="Genomic_DNA"/>
</dbReference>
<dbReference type="GO" id="GO:0005509">
    <property type="term" value="F:calcium ion binding"/>
    <property type="evidence" value="ECO:0007669"/>
    <property type="project" value="InterPro"/>
</dbReference>
<evidence type="ECO:0000256" key="1">
    <source>
        <dbReference type="ARBA" id="ARBA00022723"/>
    </source>
</evidence>
<accession>A0A1R3JK57</accession>
<gene>
    <name evidence="6" type="ORF">CCACVL1_05476</name>
</gene>
<dbReference type="Gene3D" id="3.30.60.90">
    <property type="match status" value="1"/>
</dbReference>
<dbReference type="Gene3D" id="1.10.238.10">
    <property type="entry name" value="EF-hand"/>
    <property type="match status" value="1"/>
</dbReference>
<evidence type="ECO:0000313" key="6">
    <source>
        <dbReference type="EMBL" id="OMO95239.1"/>
    </source>
</evidence>
<protein>
    <submittedName>
        <fullName evidence="6">Calcium-binding EF-hand</fullName>
    </submittedName>
</protein>
<dbReference type="STRING" id="210143.A0A1R3JK57"/>
<dbReference type="PROSITE" id="PS00018">
    <property type="entry name" value="EF_HAND_1"/>
    <property type="match status" value="2"/>
</dbReference>
<keyword evidence="4" id="KW-0106">Calcium</keyword>
<feature type="domain" description="EF-hand" evidence="5">
    <location>
        <begin position="18"/>
        <end position="53"/>
    </location>
</feature>